<dbReference type="Proteomes" id="UP000501830">
    <property type="component" value="Chromosome"/>
</dbReference>
<feature type="transmembrane region" description="Helical" evidence="10">
    <location>
        <begin position="12"/>
        <end position="30"/>
    </location>
</feature>
<dbReference type="NCBIfam" id="NF040999">
    <property type="entry name" value="pilin_ComGC"/>
    <property type="match status" value="1"/>
</dbReference>
<dbReference type="Pfam" id="PF07963">
    <property type="entry name" value="N_methyl"/>
    <property type="match status" value="1"/>
</dbReference>
<evidence type="ECO:0000256" key="4">
    <source>
        <dbReference type="ARBA" id="ARBA00022481"/>
    </source>
</evidence>
<reference evidence="11 12" key="1">
    <citation type="journal article" date="2017" name="Int. J. Syst. Evol. Microbiol.">
        <title>Jeotgalibaca porci sp. nov. and Jeotgalibaca arthritidis sp. nov., isolated from pigs, and emended description of the genus Jeotgalibaca.</title>
        <authorList>
            <person name="Zamora L."/>
            <person name="Perez-Sancho M."/>
            <person name="Dominguez L."/>
            <person name="Fernandez-Garayzabal J.F."/>
            <person name="Vela A.I."/>
        </authorList>
    </citation>
    <scope>NUCLEOTIDE SEQUENCE [LARGE SCALE GENOMIC DNA]</scope>
    <source>
        <strain evidence="11 12">CCUG 69148</strain>
    </source>
</reference>
<accession>A0A6G7WK88</accession>
<dbReference type="PIRSF" id="PIRSF029928">
    <property type="entry name" value="Late_competence_ComGC"/>
    <property type="match status" value="1"/>
</dbReference>
<dbReference type="GO" id="GO:0005886">
    <property type="term" value="C:plasma membrane"/>
    <property type="evidence" value="ECO:0007669"/>
    <property type="project" value="UniProtKB-SubCell"/>
</dbReference>
<dbReference type="KEGG" id="jpo:G7058_11425"/>
<evidence type="ECO:0000256" key="3">
    <source>
        <dbReference type="ARBA" id="ARBA00022475"/>
    </source>
</evidence>
<comment type="subcellular location">
    <subcellularLocation>
        <location evidence="1">Cell membrane</location>
        <topology evidence="1">Single-pass membrane protein</topology>
    </subcellularLocation>
    <subcellularLocation>
        <location evidence="2">Cell surface</location>
    </subcellularLocation>
</comment>
<name>A0A6G7WK88_9LACT</name>
<evidence type="ECO:0000256" key="2">
    <source>
        <dbReference type="ARBA" id="ARBA00004241"/>
    </source>
</evidence>
<dbReference type="GO" id="GO:0030420">
    <property type="term" value="P:establishment of competence for transformation"/>
    <property type="evidence" value="ECO:0007669"/>
    <property type="project" value="UniProtKB-KW"/>
</dbReference>
<evidence type="ECO:0000256" key="1">
    <source>
        <dbReference type="ARBA" id="ARBA00004162"/>
    </source>
</evidence>
<evidence type="ECO:0000256" key="5">
    <source>
        <dbReference type="ARBA" id="ARBA00022692"/>
    </source>
</evidence>
<dbReference type="RefSeq" id="WP_166063643.1">
    <property type="nucleotide sequence ID" value="NZ_CP049889.1"/>
</dbReference>
<dbReference type="InterPro" id="IPR045584">
    <property type="entry name" value="Pilin-like"/>
</dbReference>
<gene>
    <name evidence="11" type="ORF">G7058_11425</name>
</gene>
<evidence type="ECO:0000256" key="7">
    <source>
        <dbReference type="ARBA" id="ARBA00023136"/>
    </source>
</evidence>
<evidence type="ECO:0000256" key="6">
    <source>
        <dbReference type="ARBA" id="ARBA00022989"/>
    </source>
</evidence>
<dbReference type="Gene3D" id="3.30.700.10">
    <property type="entry name" value="Glycoprotein, Type 4 Pilin"/>
    <property type="match status" value="1"/>
</dbReference>
<dbReference type="PROSITE" id="PS00409">
    <property type="entry name" value="PROKAR_NTER_METHYL"/>
    <property type="match status" value="1"/>
</dbReference>
<evidence type="ECO:0000256" key="10">
    <source>
        <dbReference type="SAM" id="Phobius"/>
    </source>
</evidence>
<organism evidence="11 12">
    <name type="scientific">Jeotgalibaca porci</name>
    <dbReference type="NCBI Taxonomy" id="1868793"/>
    <lineage>
        <taxon>Bacteria</taxon>
        <taxon>Bacillati</taxon>
        <taxon>Bacillota</taxon>
        <taxon>Bacilli</taxon>
        <taxon>Lactobacillales</taxon>
        <taxon>Carnobacteriaceae</taxon>
        <taxon>Jeotgalibaca</taxon>
    </lineage>
</organism>
<dbReference type="GO" id="GO:0009986">
    <property type="term" value="C:cell surface"/>
    <property type="evidence" value="ECO:0007669"/>
    <property type="project" value="UniProtKB-SubCell"/>
</dbReference>
<dbReference type="EMBL" id="CP049889">
    <property type="protein sequence ID" value="QIK52608.1"/>
    <property type="molecule type" value="Genomic_DNA"/>
</dbReference>
<dbReference type="InterPro" id="IPR016940">
    <property type="entry name" value="ComGC"/>
</dbReference>
<keyword evidence="12" id="KW-1185">Reference proteome</keyword>
<keyword evidence="8" id="KW-0178">Competence</keyword>
<dbReference type="AlphaFoldDB" id="A0A6G7WK88"/>
<evidence type="ECO:0000313" key="11">
    <source>
        <dbReference type="EMBL" id="QIK52608.1"/>
    </source>
</evidence>
<dbReference type="NCBIfam" id="TIGR02532">
    <property type="entry name" value="IV_pilin_GFxxxE"/>
    <property type="match status" value="1"/>
</dbReference>
<keyword evidence="6 10" id="KW-1133">Transmembrane helix</keyword>
<keyword evidence="5 10" id="KW-0812">Transmembrane</keyword>
<proteinExistence type="inferred from homology"/>
<keyword evidence="4" id="KW-0488">Methylation</keyword>
<dbReference type="InterPro" id="IPR012902">
    <property type="entry name" value="N_methyl_site"/>
</dbReference>
<evidence type="ECO:0000313" key="12">
    <source>
        <dbReference type="Proteomes" id="UP000501830"/>
    </source>
</evidence>
<evidence type="ECO:0000256" key="8">
    <source>
        <dbReference type="ARBA" id="ARBA00023287"/>
    </source>
</evidence>
<keyword evidence="3" id="KW-1003">Cell membrane</keyword>
<dbReference type="GeneID" id="94554001"/>
<sequence>MKLLKNTHGFTLVEMLIVLVIVSVLSLLIIPNVGETTKTVNKEAEYALTQVVKTQASLYRFEKGVNATYESLQVDGYLTKEQVDKATKWEISVP</sequence>
<keyword evidence="7 10" id="KW-0472">Membrane</keyword>
<dbReference type="SUPFAM" id="SSF54523">
    <property type="entry name" value="Pili subunits"/>
    <property type="match status" value="1"/>
</dbReference>
<evidence type="ECO:0000256" key="9">
    <source>
        <dbReference type="ARBA" id="ARBA00043982"/>
    </source>
</evidence>
<comment type="similarity">
    <text evidence="9">Belongs to the ComGC family.</text>
</comment>
<protein>
    <submittedName>
        <fullName evidence="11">Prepilin-type N-terminal cleavage/methylation domain-containing protein</fullName>
    </submittedName>
</protein>